<sequence length="278" mass="30723">MKCLLDWTILMSRPGPKRKRLTQTHKIVLRLRTMAPTVSLGLNEVAWSYKGFDGSAQHVSITDCITRRDEKGGKADDGNNENNVDDALTYHFAPHDDLDVNPSHPVISLTEIGDAIFDTDDGSPQTTATPSPTSSLPLYTIILGWLVLALDLFIALGISLMKETSNRGGWRRWLELPLWIVFEMVHTPLVSFTYLFMGPAALIWRIVRNVPCGSGARSHKAAVDSLFSRHTLWCPYLRFKAATVDYARGGTARNVRAMLEPEPAPAPSTEATPPPVSS</sequence>
<name>A0AAN9U526_9PEZI</name>
<keyword evidence="1" id="KW-0812">Transmembrane</keyword>
<protein>
    <submittedName>
        <fullName evidence="2">Uncharacterized protein</fullName>
    </submittedName>
</protein>
<reference evidence="2 3" key="1">
    <citation type="submission" date="2024-02" db="EMBL/GenBank/DDBJ databases">
        <title>De novo assembly and annotation of 12 fungi associated with fruit tree decline syndrome in Ontario, Canada.</title>
        <authorList>
            <person name="Sulman M."/>
            <person name="Ellouze W."/>
            <person name="Ilyukhin E."/>
        </authorList>
    </citation>
    <scope>NUCLEOTIDE SEQUENCE [LARGE SCALE GENOMIC DNA]</scope>
    <source>
        <strain evidence="2 3">M11/M66-122</strain>
    </source>
</reference>
<keyword evidence="3" id="KW-1185">Reference proteome</keyword>
<organism evidence="2 3">
    <name type="scientific">Diatrype stigma</name>
    <dbReference type="NCBI Taxonomy" id="117547"/>
    <lineage>
        <taxon>Eukaryota</taxon>
        <taxon>Fungi</taxon>
        <taxon>Dikarya</taxon>
        <taxon>Ascomycota</taxon>
        <taxon>Pezizomycotina</taxon>
        <taxon>Sordariomycetes</taxon>
        <taxon>Xylariomycetidae</taxon>
        <taxon>Xylariales</taxon>
        <taxon>Diatrypaceae</taxon>
        <taxon>Diatrype</taxon>
    </lineage>
</organism>
<keyword evidence="1" id="KW-1133">Transmembrane helix</keyword>
<proteinExistence type="predicted"/>
<evidence type="ECO:0000256" key="1">
    <source>
        <dbReference type="SAM" id="Phobius"/>
    </source>
</evidence>
<feature type="transmembrane region" description="Helical" evidence="1">
    <location>
        <begin position="178"/>
        <end position="204"/>
    </location>
</feature>
<evidence type="ECO:0000313" key="3">
    <source>
        <dbReference type="Proteomes" id="UP001320420"/>
    </source>
</evidence>
<dbReference type="AlphaFoldDB" id="A0AAN9U526"/>
<evidence type="ECO:0000313" key="2">
    <source>
        <dbReference type="EMBL" id="KAK7739808.1"/>
    </source>
</evidence>
<feature type="transmembrane region" description="Helical" evidence="1">
    <location>
        <begin position="136"/>
        <end position="158"/>
    </location>
</feature>
<gene>
    <name evidence="2" type="ORF">SLS62_011222</name>
</gene>
<keyword evidence="1" id="KW-0472">Membrane</keyword>
<dbReference type="EMBL" id="JAKJXP020000178">
    <property type="protein sequence ID" value="KAK7739808.1"/>
    <property type="molecule type" value="Genomic_DNA"/>
</dbReference>
<dbReference type="Proteomes" id="UP001320420">
    <property type="component" value="Unassembled WGS sequence"/>
</dbReference>
<accession>A0AAN9U526</accession>
<comment type="caution">
    <text evidence="2">The sequence shown here is derived from an EMBL/GenBank/DDBJ whole genome shotgun (WGS) entry which is preliminary data.</text>
</comment>